<feature type="region of interest" description="Disordered" evidence="1">
    <location>
        <begin position="149"/>
        <end position="173"/>
    </location>
</feature>
<proteinExistence type="predicted"/>
<evidence type="ECO:0000313" key="2">
    <source>
        <dbReference type="EMBL" id="MEP0948697.1"/>
    </source>
</evidence>
<evidence type="ECO:0000256" key="1">
    <source>
        <dbReference type="SAM" id="MobiDB-lite"/>
    </source>
</evidence>
<name>A0ABV0K7E5_9CYAN</name>
<gene>
    <name evidence="2" type="ORF">NC992_17575</name>
</gene>
<keyword evidence="3" id="KW-1185">Reference proteome</keyword>
<evidence type="ECO:0000313" key="3">
    <source>
        <dbReference type="Proteomes" id="UP001482513"/>
    </source>
</evidence>
<accession>A0ABV0K7E5</accession>
<reference evidence="2 3" key="1">
    <citation type="submission" date="2022-04" db="EMBL/GenBank/DDBJ databases">
        <title>Positive selection, recombination, and allopatry shape intraspecific diversity of widespread and dominant cyanobacteria.</title>
        <authorList>
            <person name="Wei J."/>
            <person name="Shu W."/>
            <person name="Hu C."/>
        </authorList>
    </citation>
    <scope>NUCLEOTIDE SEQUENCE [LARGE SCALE GENOMIC DNA]</scope>
    <source>
        <strain evidence="2 3">DQ-A4</strain>
    </source>
</reference>
<protein>
    <submittedName>
        <fullName evidence="2">Uncharacterized protein</fullName>
    </submittedName>
</protein>
<dbReference type="RefSeq" id="WP_190706394.1">
    <property type="nucleotide sequence ID" value="NZ_JAMPKX010000008.1"/>
</dbReference>
<sequence>MPSSPPRIYCLPATDAPVVAVFRRGPSQWAHVGRWDLAQNCYEPGGWLRGRIFPRRSDISPDGRWLCYFAHNPKARWEYGDAYVAVSKLPWLTALHAFATCGTWTRGYYFTTGGSREDSKATTLPIPYDLTFIPVEQFANERRRGWLEARDSPPRSVGGPWDENRNARLQKPQPGGPYLLRLESLGRAGGEFGVGQAIDGLRVVYALESEQDIKILNDVQWADWTAQGQLLVATRSGKLQVRELQKHSFKVAFEADLSALQPEPMEAPDWAQRW</sequence>
<dbReference type="EMBL" id="JAMPKX010000008">
    <property type="protein sequence ID" value="MEP0948697.1"/>
    <property type="molecule type" value="Genomic_DNA"/>
</dbReference>
<organism evidence="2 3">
    <name type="scientific">Leptolyngbya subtilissima DQ-A4</name>
    <dbReference type="NCBI Taxonomy" id="2933933"/>
    <lineage>
        <taxon>Bacteria</taxon>
        <taxon>Bacillati</taxon>
        <taxon>Cyanobacteriota</taxon>
        <taxon>Cyanophyceae</taxon>
        <taxon>Leptolyngbyales</taxon>
        <taxon>Leptolyngbyaceae</taxon>
        <taxon>Leptolyngbya group</taxon>
        <taxon>Leptolyngbya</taxon>
    </lineage>
</organism>
<comment type="caution">
    <text evidence="2">The sequence shown here is derived from an EMBL/GenBank/DDBJ whole genome shotgun (WGS) entry which is preliminary data.</text>
</comment>
<dbReference type="Proteomes" id="UP001482513">
    <property type="component" value="Unassembled WGS sequence"/>
</dbReference>